<keyword evidence="2" id="KW-1185">Reference proteome</keyword>
<dbReference type="OrthoDB" id="3201900at2"/>
<evidence type="ECO:0008006" key="3">
    <source>
        <dbReference type="Google" id="ProtNLM"/>
    </source>
</evidence>
<name>D5SSU8_PLAL2</name>
<dbReference type="EMBL" id="CP001744">
    <property type="protein sequence ID" value="ADG68899.1"/>
    <property type="molecule type" value="Genomic_DNA"/>
</dbReference>
<evidence type="ECO:0000313" key="1">
    <source>
        <dbReference type="EMBL" id="ADG68899.1"/>
    </source>
</evidence>
<dbReference type="NCBIfam" id="NF033441">
    <property type="entry name" value="BREX_BrxC"/>
    <property type="match status" value="1"/>
</dbReference>
<protein>
    <recommendedName>
        <fullName evidence="3">BREX system P-loop protein BrxC</fullName>
    </recommendedName>
</protein>
<dbReference type="AlphaFoldDB" id="D5SSU8"/>
<dbReference type="eggNOG" id="COG1196">
    <property type="taxonomic scope" value="Bacteria"/>
</dbReference>
<accession>D5SSU8</accession>
<dbReference type="HOGENOM" id="CLU_273076_0_0_0"/>
<evidence type="ECO:0000313" key="2">
    <source>
        <dbReference type="Proteomes" id="UP000002220"/>
    </source>
</evidence>
<dbReference type="Proteomes" id="UP000002220">
    <property type="component" value="Chromosome"/>
</dbReference>
<dbReference type="KEGG" id="plm:Plim_3081"/>
<dbReference type="InterPro" id="IPR047679">
    <property type="entry name" value="BREX_BrxC"/>
</dbReference>
<gene>
    <name evidence="1" type="ordered locus">Plim_3081</name>
</gene>
<organism evidence="1 2">
    <name type="scientific">Planctopirus limnophila (strain ATCC 43296 / DSM 3776 / IFAM 1008 / Mu 290)</name>
    <name type="common">Planctomyces limnophilus</name>
    <dbReference type="NCBI Taxonomy" id="521674"/>
    <lineage>
        <taxon>Bacteria</taxon>
        <taxon>Pseudomonadati</taxon>
        <taxon>Planctomycetota</taxon>
        <taxon>Planctomycetia</taxon>
        <taxon>Planctomycetales</taxon>
        <taxon>Planctomycetaceae</taxon>
        <taxon>Planctopirus</taxon>
    </lineage>
</organism>
<dbReference type="RefSeq" id="WP_013111330.1">
    <property type="nucleotide sequence ID" value="NC_014148.1"/>
</dbReference>
<reference evidence="1 2" key="1">
    <citation type="journal article" date="2010" name="Stand. Genomic Sci.">
        <title>Complete genome sequence of Planctomyces limnophilus type strain (Mu 290).</title>
        <authorList>
            <person name="Labutti K."/>
            <person name="Sikorski J."/>
            <person name="Schneider S."/>
            <person name="Nolan M."/>
            <person name="Lucas S."/>
            <person name="Glavina Del Rio T."/>
            <person name="Tice H."/>
            <person name="Cheng J.F."/>
            <person name="Goodwin L."/>
            <person name="Pitluck S."/>
            <person name="Liolios K."/>
            <person name="Ivanova N."/>
            <person name="Mavromatis K."/>
            <person name="Mikhailova N."/>
            <person name="Pati A."/>
            <person name="Chen A."/>
            <person name="Palaniappan K."/>
            <person name="Land M."/>
            <person name="Hauser L."/>
            <person name="Chang Y.J."/>
            <person name="Jeffries C.D."/>
            <person name="Tindall B.J."/>
            <person name="Rohde M."/>
            <person name="Goker M."/>
            <person name="Woyke T."/>
            <person name="Bristow J."/>
            <person name="Eisen J.A."/>
            <person name="Markowitz V."/>
            <person name="Hugenholtz P."/>
            <person name="Kyrpides N.C."/>
            <person name="Klenk H.P."/>
            <person name="Lapidus A."/>
        </authorList>
    </citation>
    <scope>NUCLEOTIDE SEQUENCE [LARGE SCALE GENOMIC DNA]</scope>
    <source>
        <strain evidence="2">ATCC 43296 / DSM 3776 / IFAM 1008 / 290</strain>
    </source>
</reference>
<dbReference type="STRING" id="521674.Plim_3081"/>
<sequence>MSSPALIRHLFRQDVTRDIPPVVYFHEQSPGKVQDEVSEYIITGGWNKDHPNFKRVPDGIHEQYVRLLNAISREMEKNGGPSLPAAWISGFYGSGKSSFAKLLGLSLDGLELPNGQSLAEALLARDLSDRAQEFRDAWKKLRQLIAEPFAVVFDIGGFARDNEHIHTACVRQVQKRLGYCANLPLVANFELRLEKAGEWTRFLEVSDQIGHPWEQEKDQPFADEVFSEILHHFDKDRYTNPMSWIDSRAGTTVTDSPTEAVCAISDMMRLRKPDGTLFIVVDEVSQYVLSHEQRVDKLRAFASELGSQLKGKVWLLALGQQKIDEDAGDAFLVWAKDRFPQQLRVHLAATNIRDVVHRRLLQKTEAGAKDLRKRFEKHRPDLKLFAFGCEDVSADEFVEVYPLLPGQIDLLLQITSAMRIRSARAQGDDQAIRGLLQLLGELFRDQNLADLPVGNLITLDTIYEIQKTALDSDTQASMARILNETANRAPMLQRVAKAVALLELIQDTRPTDAKLVAQCLYDRMDRGNQVNEVTEALEELRRDNLLAFSEKLGYRIQSTAGEEWEREKREIRASREVISEIIRDALQMVMEKPEKPAFKKRPFPWAALFSDGKGMDDDKLVRAKDEAVVCVDFRFAQPDERSESVWIERSNEVNLHDRLIWVCGDTNDLTDRARALARARGMAKRYAPRRDSLSEQRKLLLQQEEVKSETLESDIQDIVESAWLAGTIYFRGKTYKPDDFGSKFAGALLKVAERVMPILYKEFDPITLQPSELDQLLIQELSGPSTRFLKDELGILELDAGKYVPTCSGLIPTRIRELIESEDGATGAHLLSKFAGPPYAYQAEVIKACVIGLLRGSKIKIEDGEGNEITAVRDAGVRDVFEKPTAFRKAQFIPVGDDDIGVRARARICKFFDEQLGTPLDREDNAIADAVEKKFHPLASDLRDVLVRFDRVPGNRETPTELTRLNSALEQCLSKIRNTKETLKRVKKHLDDLVDGVKLLKRFGAELTEDSLRLLRDAHNVATNQAAQLRELGTLTGPAQECAERIAEQLASSRPWVDALAIQPDLDVVCQAYREERTRLLEWQEQQAEQARARIRMRDGYSTLPSEKGHNVLRPINNSCSDTTAAAIAPALRDLKDPFTVRLQAAEEQANRLLDEYLSGGSKPMIVPVDLSLHNREIKSEADVDALVEEIRERLLQQLRSGQRIRLL</sequence>
<proteinExistence type="predicted"/>